<evidence type="ECO:0000313" key="2">
    <source>
        <dbReference type="EMBL" id="NLZ24422.1"/>
    </source>
</evidence>
<sequence>MKSRVWRVGVWLLLVLLYLLSTKYEDSVVFLDVGQGDAILIQSGTEQILVDTGPNGDVIYKLQRYMPFFDRRIEYIVLTHPHQDHLGGILEILERYEVGKILYYPVCYSNNDYEYLLQNFDNLIQIGRGDTIRLKNIEVDVLWPILERSIKECVKPYNGNVNNDSLVLEFEYLNKKFLLMGDIEREVESVLVAQDLISSNYDVLKAGHHCSKTSSSETFLEYTSPSFAVCSVGIKNSFGHPSSETLKNFSRYGVKYLLTSEQGDIQVK</sequence>
<reference evidence="2 3" key="1">
    <citation type="journal article" date="2020" name="Biotechnol. Biofuels">
        <title>New insights from the biogas microbiome by comprehensive genome-resolved metagenomics of nearly 1600 species originating from multiple anaerobic digesters.</title>
        <authorList>
            <person name="Campanaro S."/>
            <person name="Treu L."/>
            <person name="Rodriguez-R L.M."/>
            <person name="Kovalovszki A."/>
            <person name="Ziels R.M."/>
            <person name="Maus I."/>
            <person name="Zhu X."/>
            <person name="Kougias P.G."/>
            <person name="Basile A."/>
            <person name="Luo G."/>
            <person name="Schluter A."/>
            <person name="Konstantinidis K.T."/>
            <person name="Angelidaki I."/>
        </authorList>
    </citation>
    <scope>NUCLEOTIDE SEQUENCE [LARGE SCALE GENOMIC DNA]</scope>
    <source>
        <strain evidence="2">AS19jrsBPTG_9</strain>
    </source>
</reference>
<dbReference type="SMART" id="SM00849">
    <property type="entry name" value="Lactamase_B"/>
    <property type="match status" value="1"/>
</dbReference>
<keyword evidence="2" id="KW-0378">Hydrolase</keyword>
<dbReference type="InterPro" id="IPR035681">
    <property type="entry name" value="ComA-like_MBL"/>
</dbReference>
<dbReference type="AlphaFoldDB" id="A0A847VDB6"/>
<dbReference type="PANTHER" id="PTHR30619:SF1">
    <property type="entry name" value="RECOMBINATION PROTEIN 2"/>
    <property type="match status" value="1"/>
</dbReference>
<evidence type="ECO:0000313" key="3">
    <source>
        <dbReference type="Proteomes" id="UP000564033"/>
    </source>
</evidence>
<name>A0A847VDB6_9BACT</name>
<dbReference type="CDD" id="cd07731">
    <property type="entry name" value="ComA-like_MBL-fold"/>
    <property type="match status" value="1"/>
</dbReference>
<feature type="domain" description="Metallo-beta-lactamase" evidence="1">
    <location>
        <begin position="35"/>
        <end position="234"/>
    </location>
</feature>
<gene>
    <name evidence="2" type="ORF">GX888_01580</name>
</gene>
<dbReference type="Proteomes" id="UP000564033">
    <property type="component" value="Unassembled WGS sequence"/>
</dbReference>
<dbReference type="PANTHER" id="PTHR30619">
    <property type="entry name" value="DNA INTERNALIZATION/COMPETENCE PROTEIN COMEC/REC2"/>
    <property type="match status" value="1"/>
</dbReference>
<accession>A0A847VDB6</accession>
<dbReference type="InterPro" id="IPR001279">
    <property type="entry name" value="Metallo-B-lactamas"/>
</dbReference>
<dbReference type="GO" id="GO:0016787">
    <property type="term" value="F:hydrolase activity"/>
    <property type="evidence" value="ECO:0007669"/>
    <property type="project" value="UniProtKB-KW"/>
</dbReference>
<dbReference type="EMBL" id="JAAZIL010000042">
    <property type="protein sequence ID" value="NLZ24422.1"/>
    <property type="molecule type" value="Genomic_DNA"/>
</dbReference>
<proteinExistence type="predicted"/>
<dbReference type="InterPro" id="IPR036866">
    <property type="entry name" value="RibonucZ/Hydroxyglut_hydro"/>
</dbReference>
<comment type="caution">
    <text evidence="2">The sequence shown here is derived from an EMBL/GenBank/DDBJ whole genome shotgun (WGS) entry which is preliminary data.</text>
</comment>
<evidence type="ECO:0000259" key="1">
    <source>
        <dbReference type="SMART" id="SM00849"/>
    </source>
</evidence>
<dbReference type="Pfam" id="PF00753">
    <property type="entry name" value="Lactamase_B"/>
    <property type="match status" value="1"/>
</dbReference>
<protein>
    <submittedName>
        <fullName evidence="2">MBL fold metallo-hydrolase</fullName>
    </submittedName>
</protein>
<dbReference type="InterPro" id="IPR052159">
    <property type="entry name" value="Competence_DNA_uptake"/>
</dbReference>
<dbReference type="Gene3D" id="3.60.15.10">
    <property type="entry name" value="Ribonuclease Z/Hydroxyacylglutathione hydrolase-like"/>
    <property type="match status" value="1"/>
</dbReference>
<organism evidence="2 3">
    <name type="scientific">Candidatus Dojkabacteria bacterium</name>
    <dbReference type="NCBI Taxonomy" id="2099670"/>
    <lineage>
        <taxon>Bacteria</taxon>
        <taxon>Candidatus Dojkabacteria</taxon>
    </lineage>
</organism>
<dbReference type="SUPFAM" id="SSF56281">
    <property type="entry name" value="Metallo-hydrolase/oxidoreductase"/>
    <property type="match status" value="1"/>
</dbReference>